<comment type="subcellular location">
    <subcellularLocation>
        <location evidence="1">Membrane</location>
    </subcellularLocation>
</comment>
<keyword evidence="4 8" id="KW-1133">Transmembrane helix</keyword>
<dbReference type="SUPFAM" id="SSF52058">
    <property type="entry name" value="L domain-like"/>
    <property type="match status" value="1"/>
</dbReference>
<name>A0ABX5XQ10_9BACT</name>
<dbReference type="InterPro" id="IPR032675">
    <property type="entry name" value="LRR_dom_sf"/>
</dbReference>
<evidence type="ECO:0000313" key="9">
    <source>
        <dbReference type="EMBL" id="QDV83421.1"/>
    </source>
</evidence>
<keyword evidence="2 8" id="KW-0812">Transmembrane</keyword>
<keyword evidence="3" id="KW-0732">Signal</keyword>
<organism evidence="9 10">
    <name type="scientific">Stieleria magnilauensis</name>
    <dbReference type="NCBI Taxonomy" id="2527963"/>
    <lineage>
        <taxon>Bacteria</taxon>
        <taxon>Pseudomonadati</taxon>
        <taxon>Planctomycetota</taxon>
        <taxon>Planctomycetia</taxon>
        <taxon>Pirellulales</taxon>
        <taxon>Pirellulaceae</taxon>
        <taxon>Stieleria</taxon>
    </lineage>
</organism>
<sequence>MTEKTNSARGEQTSGESGGDEQRSDKQRSDKQRTTAAPATGKPNALKRFFAVFSKRLRAERELSASPSSAEHPSADAPPPEKASSPSGTPGRQSHARWIASAVVISVLVAANWPFQYSVSYSTPAKWSELPFDFGFRTEDGLQAIDPVEAGWPFRYYIRHPFANGPDQVRWYGRALAWNLAIALACLAILLFYLRPSVRKSNRVSLADLLFVVTLIASAMGYWRWLVRQSEADQVIADQLATNGQVLRQSYMPAILTEWVPASARTIWLRTTAVDLQEPTNEQLQLMCTLPYLRALRVGGGQYDQKPLSRLPSMRYLQDLRIAGTELDAETVLALTECSLLRQLNISHTNLAGDALPRFAKLPQLSRLMAMETMIPFQAWQDCELKNQLEVLVLSRPRTGTGGEIQLESWPQLRRLAFQSLDEPLNSSLLQISVHDMPELEYFGFDSFQLVDLDLQRLPKLATIKVQYHNLQTRMADNDQMPVDAWVRNCTLKEIPQIESFSFYVKDLETIQIEGCDAMESLAGTSMIVPGVGDPDYDPAISSECSQRVIDQFGTLNGPPLLTLRGCDLRKVDLSPLEGNPAIASLDFQYCALTKQAADQIAKLSATSIDVRNAEVGVGFVNSISAQVADLKSLQINSNINAIRVENQPKLETIVFDQHKKSQITALRLINVPELRTPLVLSPVGNYLHVEAASQLPGLAVLSPLSKIRISGVAGLEWFIGGGEGMNDENVSEVLKAQALTKLTVAYPSASSKAFNDVLQLRSLQQLALPGAALDNDLLQQWDIPATLTDLDLRDCGLSAATTSRIISRGGWTQLLLGGNEIDVRSLPEFKKSPGLTSVSLGGVTINQSVIDAMGPLDYLSRVELAGATIEPGGLTAIIDKSDYLTELDLTGATADWSEIVPALRSHPSLMFRLSPVDATVALITKLSAENRLKMESDAYETWFQPQERKLLGYDPRGFAVYADPDDEDGPSEFERPDWSPEFFRPAPGMNSPAGTVAVPNSPVGPGARSVLGQLLRSINSAVESVDDSDNLVEGEEQ</sequence>
<evidence type="ECO:0000256" key="8">
    <source>
        <dbReference type="SAM" id="Phobius"/>
    </source>
</evidence>
<feature type="compositionally biased region" description="Basic and acidic residues" evidence="7">
    <location>
        <begin position="20"/>
        <end position="33"/>
    </location>
</feature>
<accession>A0ABX5XQ10</accession>
<dbReference type="PANTHER" id="PTHR48063">
    <property type="entry name" value="LRR RECEPTOR-LIKE KINASE"/>
    <property type="match status" value="1"/>
</dbReference>
<feature type="region of interest" description="Disordered" evidence="7">
    <location>
        <begin position="983"/>
        <end position="1002"/>
    </location>
</feature>
<dbReference type="RefSeq" id="WP_145210249.1">
    <property type="nucleotide sequence ID" value="NZ_CP036432.1"/>
</dbReference>
<evidence type="ECO:0000313" key="10">
    <source>
        <dbReference type="Proteomes" id="UP000318081"/>
    </source>
</evidence>
<evidence type="ECO:0000256" key="5">
    <source>
        <dbReference type="ARBA" id="ARBA00023136"/>
    </source>
</evidence>
<keyword evidence="6" id="KW-0325">Glycoprotein</keyword>
<dbReference type="EMBL" id="CP036432">
    <property type="protein sequence ID" value="QDV83421.1"/>
    <property type="molecule type" value="Genomic_DNA"/>
</dbReference>
<gene>
    <name evidence="9" type="ORF">TBK1r_23610</name>
</gene>
<evidence type="ECO:0000256" key="1">
    <source>
        <dbReference type="ARBA" id="ARBA00004370"/>
    </source>
</evidence>
<evidence type="ECO:0000256" key="2">
    <source>
        <dbReference type="ARBA" id="ARBA00022692"/>
    </source>
</evidence>
<feature type="region of interest" description="Disordered" evidence="7">
    <location>
        <begin position="1"/>
        <end position="43"/>
    </location>
</feature>
<evidence type="ECO:0000256" key="4">
    <source>
        <dbReference type="ARBA" id="ARBA00022989"/>
    </source>
</evidence>
<evidence type="ECO:0000256" key="3">
    <source>
        <dbReference type="ARBA" id="ARBA00022729"/>
    </source>
</evidence>
<keyword evidence="10" id="KW-1185">Reference proteome</keyword>
<dbReference type="InterPro" id="IPR046956">
    <property type="entry name" value="RLP23-like"/>
</dbReference>
<feature type="compositionally biased region" description="Polar residues" evidence="7">
    <location>
        <begin position="1"/>
        <end position="15"/>
    </location>
</feature>
<proteinExistence type="predicted"/>
<dbReference type="Proteomes" id="UP000318081">
    <property type="component" value="Chromosome"/>
</dbReference>
<dbReference type="Gene3D" id="3.80.10.10">
    <property type="entry name" value="Ribonuclease Inhibitor"/>
    <property type="match status" value="2"/>
</dbReference>
<feature type="region of interest" description="Disordered" evidence="7">
    <location>
        <begin position="61"/>
        <end position="93"/>
    </location>
</feature>
<protein>
    <submittedName>
        <fullName evidence="9">Leucine Rich repeats (2 copies)</fullName>
    </submittedName>
</protein>
<feature type="transmembrane region" description="Helical" evidence="8">
    <location>
        <begin position="175"/>
        <end position="194"/>
    </location>
</feature>
<evidence type="ECO:0000256" key="6">
    <source>
        <dbReference type="ARBA" id="ARBA00023180"/>
    </source>
</evidence>
<feature type="transmembrane region" description="Helical" evidence="8">
    <location>
        <begin position="98"/>
        <end position="115"/>
    </location>
</feature>
<evidence type="ECO:0000256" key="7">
    <source>
        <dbReference type="SAM" id="MobiDB-lite"/>
    </source>
</evidence>
<reference evidence="9 10" key="1">
    <citation type="submission" date="2019-02" db="EMBL/GenBank/DDBJ databases">
        <title>Deep-cultivation of Planctomycetes and their phenomic and genomic characterization uncovers novel biology.</title>
        <authorList>
            <person name="Wiegand S."/>
            <person name="Jogler M."/>
            <person name="Boedeker C."/>
            <person name="Pinto D."/>
            <person name="Vollmers J."/>
            <person name="Rivas-Marin E."/>
            <person name="Kohn T."/>
            <person name="Peeters S.H."/>
            <person name="Heuer A."/>
            <person name="Rast P."/>
            <person name="Oberbeckmann S."/>
            <person name="Bunk B."/>
            <person name="Jeske O."/>
            <person name="Meyerdierks A."/>
            <person name="Storesund J.E."/>
            <person name="Kallscheuer N."/>
            <person name="Luecker S."/>
            <person name="Lage O.M."/>
            <person name="Pohl T."/>
            <person name="Merkel B.J."/>
            <person name="Hornburger P."/>
            <person name="Mueller R.-W."/>
            <person name="Bruemmer F."/>
            <person name="Labrenz M."/>
            <person name="Spormann A.M."/>
            <person name="Op den Camp H."/>
            <person name="Overmann J."/>
            <person name="Amann R."/>
            <person name="Jetten M.S.M."/>
            <person name="Mascher T."/>
            <person name="Medema M.H."/>
            <person name="Devos D.P."/>
            <person name="Kaster A.-K."/>
            <person name="Ovreas L."/>
            <person name="Rohde M."/>
            <person name="Galperin M.Y."/>
            <person name="Jogler C."/>
        </authorList>
    </citation>
    <scope>NUCLEOTIDE SEQUENCE [LARGE SCALE GENOMIC DNA]</scope>
    <source>
        <strain evidence="9 10">TBK1r</strain>
    </source>
</reference>
<feature type="transmembrane region" description="Helical" evidence="8">
    <location>
        <begin position="206"/>
        <end position="225"/>
    </location>
</feature>
<keyword evidence="5 8" id="KW-0472">Membrane</keyword>